<dbReference type="Pfam" id="PF21079">
    <property type="entry name" value="GDH_HM2"/>
    <property type="match status" value="1"/>
</dbReference>
<feature type="domain" description="NAD-glutamate dehydrogenase ACT3" evidence="6">
    <location>
        <begin position="583"/>
        <end position="654"/>
    </location>
</feature>
<evidence type="ECO:0000259" key="2">
    <source>
        <dbReference type="Pfam" id="PF05088"/>
    </source>
</evidence>
<dbReference type="PANTHER" id="PTHR43403:SF1">
    <property type="entry name" value="NAD-SPECIFIC GLUTAMATE DEHYDROGENASE"/>
    <property type="match status" value="1"/>
</dbReference>
<dbReference type="GO" id="GO:0004352">
    <property type="term" value="F:glutamate dehydrogenase (NAD+) activity"/>
    <property type="evidence" value="ECO:0007669"/>
    <property type="project" value="InterPro"/>
</dbReference>
<evidence type="ECO:0000259" key="3">
    <source>
        <dbReference type="Pfam" id="PF21074"/>
    </source>
</evidence>
<dbReference type="Pfam" id="PF21074">
    <property type="entry name" value="GDH_C"/>
    <property type="match status" value="1"/>
</dbReference>
<feature type="domain" description="NAD-glutamate dehydrogenase N-terminal ACT1" evidence="4">
    <location>
        <begin position="53"/>
        <end position="199"/>
    </location>
</feature>
<feature type="domain" description="NAD-glutamate dehydrogenase catalytic" evidence="2">
    <location>
        <begin position="763"/>
        <end position="1260"/>
    </location>
</feature>
<evidence type="ECO:0000313" key="8">
    <source>
        <dbReference type="Proteomes" id="UP000053669"/>
    </source>
</evidence>
<feature type="domain" description="NAD-glutamate dehydrogenase ACT2" evidence="5">
    <location>
        <begin position="434"/>
        <end position="526"/>
    </location>
</feature>
<dbReference type="Pfam" id="PF21077">
    <property type="entry name" value="GDH_ACT3"/>
    <property type="match status" value="1"/>
</dbReference>
<accession>A0A101RQH0</accession>
<dbReference type="InterPro" id="IPR028971">
    <property type="entry name" value="NAD-GDH_cat"/>
</dbReference>
<evidence type="ECO:0000259" key="5">
    <source>
        <dbReference type="Pfam" id="PF21076"/>
    </source>
</evidence>
<proteinExistence type="predicted"/>
<dbReference type="PIRSF" id="PIRSF036761">
    <property type="entry name" value="GDH_Mll4104"/>
    <property type="match status" value="1"/>
</dbReference>
<dbReference type="InterPro" id="IPR049058">
    <property type="entry name" value="NAD_Glu_DH_HM2"/>
</dbReference>
<dbReference type="InterPro" id="IPR007780">
    <property type="entry name" value="NAD_Glu_DH_bac"/>
</dbReference>
<dbReference type="Pfam" id="PF21075">
    <property type="entry name" value="GDH_ACT1"/>
    <property type="match status" value="1"/>
</dbReference>
<dbReference type="STRING" id="58343.AQJ46_39405"/>
<comment type="caution">
    <text evidence="7">The sequence shown here is derived from an EMBL/GenBank/DDBJ whole genome shotgun (WGS) entry which is preliminary data.</text>
</comment>
<dbReference type="InterPro" id="IPR046346">
    <property type="entry name" value="Aminoacid_DH-like_N_sf"/>
</dbReference>
<feature type="region of interest" description="Disordered" evidence="1">
    <location>
        <begin position="16"/>
        <end position="46"/>
    </location>
</feature>
<evidence type="ECO:0000313" key="7">
    <source>
        <dbReference type="EMBL" id="KUN59648.1"/>
    </source>
</evidence>
<dbReference type="Pfam" id="PF21076">
    <property type="entry name" value="GDH_ACT2"/>
    <property type="match status" value="1"/>
</dbReference>
<dbReference type="InterPro" id="IPR049064">
    <property type="entry name" value="NAD_Glu_DH_ACT3"/>
</dbReference>
<dbReference type="InterPro" id="IPR024727">
    <property type="entry name" value="NAD_Glu_DH_N_ACT1"/>
</dbReference>
<sequence>MQTKLDEAKAELLERAARVAENSPAGGHLPTGTTDEDTPRTPDTPDSETVLAFLQRYYLHTAPEDLTGRDPVDIYGAALSHFRLGETRPQGTANVRVHTPTVEENGWTCTHTVVEVVTDDMPFLVDSVTNELTRQRRGIHVVIHPQVVVRRDLTGKLIEVLTVPPVGDLPHDAHTESWIHVEIDRETDRGDLKQITADLLRVLSDVRESVEDWEKMRDAALRMADELPAEPVATDLRDMEIDEARELLRWLAANHFTFLGYREYQLRSDDSLAAVPGTGLGILRSDPHHAGEEGHPVSPSFERLPADARAKAREHKLLVLTKANSRATVHRPSYLDYIGVKKFDADGNVIGERRFLGLFSSAAYTESVRRVPVIRRKVDEVLERAGFSPNSHDGRDLLQILETYPRDELFQTPADELESIATSVLYLQERRRLRLYLRQDEYGRYYSALVYLPRDRYTTGVRLRIIDILKEELGGISVDFTAWNTESILSRLHFVVRVPQGTELQQLSDSDKERIEARLVEAARSWVDGWNEALNAELGEERAAELSRRYGNAFPEGYKADHTPRSAVADLVHLERLGEENDFALSLYEPVGAAPEERRFKIYRKGDAISLSAVLPVLSRLGVEVTDERPYELRCSDRSNAWIYDFGLRMPKSQNGGGDYLGDDGRERFQEAFAATWTGKAENDGFNALVLSAGLGWRQAMVLRAYAKYLRQAGSTFSQDYMEDTLRHNVHTTRLLVSLFEARMSPDRQRAGHELVDALLEELDAALDQVASLDEDRILRSFLTVIKATLRTNFFQEAAGGKPHDYVSMKFDPQAIPDLPAPRPAFEIWVYSPRVEGVHLRFGKVARGGLRWSDRREDFRTEILGLVKAQMVKNTVIVPVGAKGGFVAKQLPDPVVDRDAWLAEGIASYKTFISALLDITDNMVAGEVVPPADVVRHDEDDTYLVVAADKGTATFSDIANGVAEKYNFWLGDAFASGGSAGYDHKGMGITARGAWESVKRHFRELALDTQSEDFTVVGIGDMSGDVFGNGMLLSEHIRLVAAFDHRHIFIDPKPDAATSYAERRRVFELPRSSWADYNTELISAGGGIFPRTAKAIQVNAHIREALGIEDKVTKMTPADLMKAILKAPVDLLWNGGIGTYVKASTETHADVGDKANDPIRVDGADLRVRVVGEGGNLGLTQLGRIEFALHGGKINTDAIDNSAGVDTSDHEVNIKILLNGLVTEGDMTVKQRNKLLAEMTDEVGRLVLRNNYAQNTAIANALAQSKDMLHAQQRFMRHLVREGHLDRALEFLPTDRQIRERLGAAQGLTSPETAVLLAYTKITVAEELLHTSLPDDPYLHGLLHTYFPAALREKFPEHIDNHPLHREITTTVLVNDTVNTGGTTYLHRLREETGASLEEIVRAQTVARAIFRSGVVWDGVEALDNQVEAAVQTRIRLHSRRLVERGTRWLLNNRPQPLQLAETVEFFGDRVEQVWAQLPKLLRGADLEWYQKIYDELTGAGVPDELATRVAGFSSAFPTLDIVSVADRMGRDPMDVAEVYYDLADRLHITQLMDRIIELPRADRWQSMARASIREDLYAAHSALTADVLAVGNGTSTPEQRFKAWEEKNAPILSRARTTLDEIQGSDSFDLANLSVAMRTMRTLLRQHS</sequence>
<dbReference type="RefSeq" id="WP_059210131.1">
    <property type="nucleotide sequence ID" value="NZ_KQ948671.1"/>
</dbReference>
<evidence type="ECO:0000256" key="1">
    <source>
        <dbReference type="SAM" id="MobiDB-lite"/>
    </source>
</evidence>
<protein>
    <submittedName>
        <fullName evidence="7">NAD-glutamate dehydrogenase</fullName>
    </submittedName>
</protein>
<evidence type="ECO:0000259" key="6">
    <source>
        <dbReference type="Pfam" id="PF21077"/>
    </source>
</evidence>
<reference evidence="7 8" key="1">
    <citation type="submission" date="2015-10" db="EMBL/GenBank/DDBJ databases">
        <title>Draft genome sequence of Streptomyces canus DSM 40017, type strain for the species Streptomyces canus.</title>
        <authorList>
            <person name="Ruckert C."/>
            <person name="Winkler A."/>
            <person name="Kalinowski J."/>
            <person name="Kampfer P."/>
            <person name="Glaeser S."/>
        </authorList>
    </citation>
    <scope>NUCLEOTIDE SEQUENCE [LARGE SCALE GENOMIC DNA]</scope>
    <source>
        <strain evidence="7 8">DSM 40017</strain>
    </source>
</reference>
<dbReference type="InterPro" id="IPR048381">
    <property type="entry name" value="GDH_C"/>
</dbReference>
<evidence type="ECO:0000259" key="4">
    <source>
        <dbReference type="Pfam" id="PF21075"/>
    </source>
</evidence>
<feature type="domain" description="NAD-specific glutamate dehydrogenase C-terminal" evidence="3">
    <location>
        <begin position="1306"/>
        <end position="1642"/>
    </location>
</feature>
<dbReference type="GO" id="GO:0004069">
    <property type="term" value="F:L-aspartate:2-oxoglutarate aminotransferase activity"/>
    <property type="evidence" value="ECO:0007669"/>
    <property type="project" value="InterPro"/>
</dbReference>
<dbReference type="InterPro" id="IPR049062">
    <property type="entry name" value="NAD_Glu_DH_ACT2"/>
</dbReference>
<dbReference type="EMBL" id="LMWU01000049">
    <property type="protein sequence ID" value="KUN59648.1"/>
    <property type="molecule type" value="Genomic_DNA"/>
</dbReference>
<dbReference type="InterPro" id="IPR049056">
    <property type="entry name" value="NAD_Glu_DH_HM3"/>
</dbReference>
<dbReference type="Pfam" id="PF21078">
    <property type="entry name" value="GDH_HM3"/>
    <property type="match status" value="1"/>
</dbReference>
<gene>
    <name evidence="7" type="ORF">AQJ46_39405</name>
</gene>
<name>A0A101RQH0_9ACTN</name>
<dbReference type="Proteomes" id="UP000053669">
    <property type="component" value="Unassembled WGS sequence"/>
</dbReference>
<dbReference type="InterPro" id="IPR036291">
    <property type="entry name" value="NAD(P)-bd_dom_sf"/>
</dbReference>
<organism evidence="7 8">
    <name type="scientific">Streptomyces canus</name>
    <dbReference type="NCBI Taxonomy" id="58343"/>
    <lineage>
        <taxon>Bacteria</taxon>
        <taxon>Bacillati</taxon>
        <taxon>Actinomycetota</taxon>
        <taxon>Actinomycetes</taxon>
        <taxon>Kitasatosporales</taxon>
        <taxon>Streptomycetaceae</taxon>
        <taxon>Streptomyces</taxon>
        <taxon>Streptomyces aurantiacus group</taxon>
    </lineage>
</organism>
<dbReference type="InterPro" id="IPR049059">
    <property type="entry name" value="NAD_Glu_DH_HM1"/>
</dbReference>
<dbReference type="Pfam" id="PF21073">
    <property type="entry name" value="GDH_HM1"/>
    <property type="match status" value="1"/>
</dbReference>
<dbReference type="SUPFAM" id="SSF51735">
    <property type="entry name" value="NAD(P)-binding Rossmann-fold domains"/>
    <property type="match status" value="1"/>
</dbReference>
<dbReference type="PANTHER" id="PTHR43403">
    <property type="entry name" value="NAD-SPECIFIC GLUTAMATE DEHYDROGENASE"/>
    <property type="match status" value="1"/>
</dbReference>
<dbReference type="SUPFAM" id="SSF53223">
    <property type="entry name" value="Aminoacid dehydrogenase-like, N-terminal domain"/>
    <property type="match status" value="1"/>
</dbReference>
<dbReference type="Gene3D" id="3.40.50.720">
    <property type="entry name" value="NAD(P)-binding Rossmann-like Domain"/>
    <property type="match status" value="1"/>
</dbReference>
<dbReference type="GO" id="GO:0006538">
    <property type="term" value="P:L-glutamate catabolic process"/>
    <property type="evidence" value="ECO:0007669"/>
    <property type="project" value="InterPro"/>
</dbReference>
<dbReference type="Pfam" id="PF05088">
    <property type="entry name" value="Bac_GDH_CD"/>
    <property type="match status" value="1"/>
</dbReference>